<feature type="non-terminal residue" evidence="1">
    <location>
        <position position="513"/>
    </location>
</feature>
<keyword evidence="1" id="KW-0645">Protease</keyword>
<gene>
    <name evidence="1" type="ORF">ENO08_03005</name>
</gene>
<dbReference type="SUPFAM" id="SSF117074">
    <property type="entry name" value="Hypothetical protein PA1324"/>
    <property type="match status" value="1"/>
</dbReference>
<dbReference type="Proteomes" id="UP000886069">
    <property type="component" value="Unassembled WGS sequence"/>
</dbReference>
<dbReference type="SUPFAM" id="SSF49464">
    <property type="entry name" value="Carboxypeptidase regulatory domain-like"/>
    <property type="match status" value="1"/>
</dbReference>
<protein>
    <submittedName>
        <fullName evidence="1">Carboxypeptidase regulatory-like domain-containing protein</fullName>
    </submittedName>
</protein>
<dbReference type="InterPro" id="IPR008969">
    <property type="entry name" value="CarboxyPept-like_regulatory"/>
</dbReference>
<sequence length="513" mass="54119">MRRIAILILLIFALAALVLARPYKTPVIDGTITGDGIDWDADDIAVDDPPLGADWGPNQIEQLWVTYDSLALYIGINYQVSNNAMIVYLAAGTGGGAQDVNGIDWYARNFAFADTVMADHLIANWDGGSLGIRRILDATATEDITSLCQNANTTKLDFFRNGEVRIPWDVIYGTAPGTVPPGSRVGVVAVIAGGDNWNGPSSAPWNPGMDGSGAKTTLANLHTIYIDRSGDGIPDKGAGSISGVITLDDETDLSTAAAVELFDEFDGSRIDSTSTSPGGGAYLFSKLRDGRYRVETSAPGYARIKRPGLVIAGGEPLTGIDILLTRAGKITGTVVYTDGPAPASAVTAYDVSTGDVAGDGTKVVPQGGGQFELMVPDGSYLVVADALGYIPDTLSAVITGSDSVHAGDLILETVKATRLVLIDDQGNELESVNTTVSFPDSGIFFYASALIEARDVLDRRDWHDVNGYLQQVDLRATKLNNTTPPRGDVTFYDPADTSEITGLSLVDGRGGFL</sequence>
<dbReference type="GO" id="GO:0004180">
    <property type="term" value="F:carboxypeptidase activity"/>
    <property type="evidence" value="ECO:0007669"/>
    <property type="project" value="UniProtKB-KW"/>
</dbReference>
<proteinExistence type="predicted"/>
<evidence type="ECO:0000313" key="1">
    <source>
        <dbReference type="EMBL" id="HER43408.1"/>
    </source>
</evidence>
<reference evidence="1" key="1">
    <citation type="journal article" date="2020" name="mSystems">
        <title>Genome- and Community-Level Interaction Insights into Carbon Utilization and Element Cycling Functions of Hydrothermarchaeota in Hydrothermal Sediment.</title>
        <authorList>
            <person name="Zhou Z."/>
            <person name="Liu Y."/>
            <person name="Xu W."/>
            <person name="Pan J."/>
            <person name="Luo Z.H."/>
            <person name="Li M."/>
        </authorList>
    </citation>
    <scope>NUCLEOTIDE SEQUENCE [LARGE SCALE GENOMIC DNA]</scope>
    <source>
        <strain evidence="1">SpSt-1233</strain>
    </source>
</reference>
<accession>A0A7V2AUA6</accession>
<dbReference type="EMBL" id="DSEC01000214">
    <property type="protein sequence ID" value="HER43408.1"/>
    <property type="molecule type" value="Genomic_DNA"/>
</dbReference>
<keyword evidence="1" id="KW-0378">Hydrolase</keyword>
<dbReference type="Gene3D" id="2.60.40.10">
    <property type="entry name" value="Immunoglobulins"/>
    <property type="match status" value="1"/>
</dbReference>
<keyword evidence="1" id="KW-0121">Carboxypeptidase</keyword>
<organism evidence="1">
    <name type="scientific">Eiseniibacteriota bacterium</name>
    <dbReference type="NCBI Taxonomy" id="2212470"/>
    <lineage>
        <taxon>Bacteria</taxon>
        <taxon>Candidatus Eiseniibacteriota</taxon>
    </lineage>
</organism>
<comment type="caution">
    <text evidence="1">The sequence shown here is derived from an EMBL/GenBank/DDBJ whole genome shotgun (WGS) entry which is preliminary data.</text>
</comment>
<dbReference type="AlphaFoldDB" id="A0A7V2AUA6"/>
<dbReference type="InterPro" id="IPR013783">
    <property type="entry name" value="Ig-like_fold"/>
</dbReference>
<name>A0A7V2AUA6_UNCEI</name>